<feature type="compositionally biased region" description="Polar residues" evidence="6">
    <location>
        <begin position="27"/>
        <end position="37"/>
    </location>
</feature>
<dbReference type="PRINTS" id="PR00111">
    <property type="entry name" value="ABHYDROLASE"/>
</dbReference>
<dbReference type="Proteomes" id="UP000243975">
    <property type="component" value="Unassembled WGS sequence"/>
</dbReference>
<dbReference type="GO" id="GO:0051723">
    <property type="term" value="F:protein methylesterase activity"/>
    <property type="evidence" value="ECO:0007669"/>
    <property type="project" value="UniProtKB-EC"/>
</dbReference>
<sequence>MEPKPSSLKPLPEEDQDHDQDRLQSDHAPTNAPSAFSSKPIRPPTQTSSQKYSPLDWKGYFDQEDDVCIPDTNDVFHIYTAGKEGPVVFCLHGGGYSGLSFAMSSRLIKEKARVVAMDLRGHGKSSTENEIDMSIETLSSDVLAVLKTMYGDSPPAIVLVGHSMGGSVAVHVAAKKTLRSLAGLVVVDVVEGTAMASLMHMQKILSNRMQYFSTLEKAIEWNVRGGSLRNIESARISIPGTLKYEGLSEKFLSSPVPKLLLLAGTDRLDRALTIGQMQGKFQMVVVRHTGHAIQEDVPEEFASLILNFIARNRIGPYGVEIPGIRRPSQPHGFILKLLLNTNQLASSNMAQVVCIIVLWFTDVLFVQNQHMSLNSSFHLDILRHNYMSIQGTMYRREMGERILDGNGTQKFFDVFVEELRWVFILESVE</sequence>
<dbReference type="PANTHER" id="PTHR14189:SF0">
    <property type="entry name" value="PROTEIN PHOSPHATASE METHYLESTERASE 1"/>
    <property type="match status" value="1"/>
</dbReference>
<evidence type="ECO:0000256" key="5">
    <source>
        <dbReference type="ARBA" id="ARBA00049203"/>
    </source>
</evidence>
<evidence type="ECO:0000256" key="6">
    <source>
        <dbReference type="SAM" id="MobiDB-lite"/>
    </source>
</evidence>
<evidence type="ECO:0000256" key="4">
    <source>
        <dbReference type="ARBA" id="ARBA00022801"/>
    </source>
</evidence>
<name>A0A103XTS6_CYNCS</name>
<evidence type="ECO:0000259" key="7">
    <source>
        <dbReference type="Pfam" id="PF12697"/>
    </source>
</evidence>
<dbReference type="Gene3D" id="3.40.50.1820">
    <property type="entry name" value="alpha/beta hydrolase"/>
    <property type="match status" value="1"/>
</dbReference>
<evidence type="ECO:0000313" key="8">
    <source>
        <dbReference type="EMBL" id="KVH96706.1"/>
    </source>
</evidence>
<evidence type="ECO:0000256" key="2">
    <source>
        <dbReference type="ARBA" id="ARBA00013111"/>
    </source>
</evidence>
<keyword evidence="9" id="KW-1185">Reference proteome</keyword>
<keyword evidence="3" id="KW-0719">Serine esterase</keyword>
<comment type="similarity">
    <text evidence="1">Belongs to the AB hydrolase superfamily.</text>
</comment>
<comment type="catalytic activity">
    <reaction evidence="5">
        <text>[phosphatase 2A protein]-C-terminal L-leucine methyl ester + H2O = [phosphatase 2A protein]-C-terminal L-leucine + methanol + H(+)</text>
        <dbReference type="Rhea" id="RHEA:48548"/>
        <dbReference type="Rhea" id="RHEA-COMP:12134"/>
        <dbReference type="Rhea" id="RHEA-COMP:12135"/>
        <dbReference type="ChEBI" id="CHEBI:15377"/>
        <dbReference type="ChEBI" id="CHEBI:15378"/>
        <dbReference type="ChEBI" id="CHEBI:17790"/>
        <dbReference type="ChEBI" id="CHEBI:90516"/>
        <dbReference type="ChEBI" id="CHEBI:90517"/>
        <dbReference type="EC" id="3.1.1.89"/>
    </reaction>
</comment>
<proteinExistence type="inferred from homology"/>
<dbReference type="EMBL" id="LEKV01004249">
    <property type="protein sequence ID" value="KVH96706.1"/>
    <property type="molecule type" value="Genomic_DNA"/>
</dbReference>
<evidence type="ECO:0000256" key="1">
    <source>
        <dbReference type="ARBA" id="ARBA00008645"/>
    </source>
</evidence>
<dbReference type="Gramene" id="KVH96706">
    <property type="protein sequence ID" value="KVH96706"/>
    <property type="gene ID" value="Ccrd_001204"/>
</dbReference>
<accession>A0A103XTS6</accession>
<dbReference type="PANTHER" id="PTHR14189">
    <property type="entry name" value="PROTEIN PHOSPHATASE METHYLESTERASE-1 RELATED"/>
    <property type="match status" value="1"/>
</dbReference>
<evidence type="ECO:0000256" key="3">
    <source>
        <dbReference type="ARBA" id="ARBA00022487"/>
    </source>
</evidence>
<dbReference type="STRING" id="59895.A0A103XTS6"/>
<feature type="region of interest" description="Disordered" evidence="6">
    <location>
        <begin position="1"/>
        <end position="54"/>
    </location>
</feature>
<gene>
    <name evidence="8" type="ORF">Ccrd_001204</name>
</gene>
<evidence type="ECO:0000313" key="9">
    <source>
        <dbReference type="Proteomes" id="UP000243975"/>
    </source>
</evidence>
<reference evidence="8 9" key="1">
    <citation type="journal article" date="2016" name="Sci. Rep.">
        <title>The genome sequence of the outbreeding globe artichoke constructed de novo incorporating a phase-aware low-pass sequencing strategy of F1 progeny.</title>
        <authorList>
            <person name="Scaglione D."/>
            <person name="Reyes-Chin-Wo S."/>
            <person name="Acquadro A."/>
            <person name="Froenicke L."/>
            <person name="Portis E."/>
            <person name="Beitel C."/>
            <person name="Tirone M."/>
            <person name="Mauro R."/>
            <person name="Lo Monaco A."/>
            <person name="Mauromicale G."/>
            <person name="Faccioli P."/>
            <person name="Cattivelli L."/>
            <person name="Rieseberg L."/>
            <person name="Michelmore R."/>
            <person name="Lanteri S."/>
        </authorList>
    </citation>
    <scope>NUCLEOTIDE SEQUENCE [LARGE SCALE GENOMIC DNA]</scope>
    <source>
        <strain evidence="8">2C</strain>
    </source>
</reference>
<dbReference type="InterPro" id="IPR029058">
    <property type="entry name" value="AB_hydrolase_fold"/>
</dbReference>
<dbReference type="OMA" id="QGKFQTC"/>
<dbReference type="SUPFAM" id="SSF53474">
    <property type="entry name" value="alpha/beta-Hydrolases"/>
    <property type="match status" value="1"/>
</dbReference>
<organism evidence="8 9">
    <name type="scientific">Cynara cardunculus var. scolymus</name>
    <name type="common">Globe artichoke</name>
    <name type="synonym">Cynara scolymus</name>
    <dbReference type="NCBI Taxonomy" id="59895"/>
    <lineage>
        <taxon>Eukaryota</taxon>
        <taxon>Viridiplantae</taxon>
        <taxon>Streptophyta</taxon>
        <taxon>Embryophyta</taxon>
        <taxon>Tracheophyta</taxon>
        <taxon>Spermatophyta</taxon>
        <taxon>Magnoliopsida</taxon>
        <taxon>eudicotyledons</taxon>
        <taxon>Gunneridae</taxon>
        <taxon>Pentapetalae</taxon>
        <taxon>asterids</taxon>
        <taxon>campanulids</taxon>
        <taxon>Asterales</taxon>
        <taxon>Asteraceae</taxon>
        <taxon>Carduoideae</taxon>
        <taxon>Cardueae</taxon>
        <taxon>Carduinae</taxon>
        <taxon>Cynara</taxon>
    </lineage>
</organism>
<keyword evidence="4 8" id="KW-0378">Hydrolase</keyword>
<comment type="caution">
    <text evidence="8">The sequence shown here is derived from an EMBL/GenBank/DDBJ whole genome shotgun (WGS) entry which is preliminary data.</text>
</comment>
<dbReference type="EC" id="3.1.1.89" evidence="2"/>
<dbReference type="InterPro" id="IPR016812">
    <property type="entry name" value="PPase_methylesterase_euk"/>
</dbReference>
<protein>
    <recommendedName>
        <fullName evidence="2">protein phosphatase methylesterase-1</fullName>
        <ecNumber evidence="2">3.1.1.89</ecNumber>
    </recommendedName>
</protein>
<dbReference type="InterPro" id="IPR000073">
    <property type="entry name" value="AB_hydrolase_1"/>
</dbReference>
<feature type="domain" description="AB hydrolase-1" evidence="7">
    <location>
        <begin position="88"/>
        <end position="303"/>
    </location>
</feature>
<dbReference type="Pfam" id="PF12697">
    <property type="entry name" value="Abhydrolase_6"/>
    <property type="match status" value="1"/>
</dbReference>
<dbReference type="AlphaFoldDB" id="A0A103XTS6"/>